<dbReference type="EMBL" id="SMLA01000008">
    <property type="protein sequence ID" value="TDD90611.1"/>
    <property type="molecule type" value="Genomic_DNA"/>
</dbReference>
<dbReference type="InterPro" id="IPR041522">
    <property type="entry name" value="CdaR_GGDEF"/>
</dbReference>
<dbReference type="InterPro" id="IPR042070">
    <property type="entry name" value="PucR_C-HTH_sf"/>
</dbReference>
<evidence type="ECO:0000256" key="1">
    <source>
        <dbReference type="ARBA" id="ARBA00006754"/>
    </source>
</evidence>
<comment type="caution">
    <text evidence="5">The sequence shown here is derived from an EMBL/GenBank/DDBJ whole genome shotgun (WGS) entry which is preliminary data.</text>
</comment>
<dbReference type="InterPro" id="IPR051448">
    <property type="entry name" value="CdaR-like_regulators"/>
</dbReference>
<evidence type="ECO:0000259" key="4">
    <source>
        <dbReference type="Pfam" id="PF17853"/>
    </source>
</evidence>
<sequence length="457" mass="50297">MLAPASDMAPVTFLACAPTLNECIVQRYKKRGEGMRNDAESTVADWIESFSKRVQLPEELEHLVTIVDNEVLAEVPEYAADEELRRDLHASTRAHWRSFLSVINRERFEVHTPPEAYDLARTVARRGIDLAALLKTYRVAQRAVWTHITRTLDEEVADADLRAAVLVQFWERVSRWLDATVESLVGTYTEEREQWQRGALARRAETVHAVLRGDLLDLDIASQELGLSLRRHHTAMVLWADDTVPEVDVVRALEGSATELAQALGAPRPLTMASGARGLWCWAVTAGVPDAATRATATLWPGVRAAVGISAAGVGGFRSSHREALAAQSVAITAAQDQVITRYAEVELACLAAGVGGKAAMRAMVERELGPLAATDDATTRLRETLHEFLTHAADAHRTGKALGVHRNTVRYRVRQAEQLRGHPIDRRRAHLELALHCHHVFGVGALADGEPAVPRQ</sequence>
<evidence type="ECO:0000259" key="2">
    <source>
        <dbReference type="Pfam" id="PF13556"/>
    </source>
</evidence>
<dbReference type="PANTHER" id="PTHR33744:SF1">
    <property type="entry name" value="DNA-BINDING TRANSCRIPTIONAL ACTIVATOR ADER"/>
    <property type="match status" value="1"/>
</dbReference>
<accession>A0A4R5BU61</accession>
<reference evidence="5 6" key="1">
    <citation type="submission" date="2019-03" db="EMBL/GenBank/DDBJ databases">
        <title>Draft genome sequences of novel Actinobacteria.</title>
        <authorList>
            <person name="Sahin N."/>
            <person name="Ay H."/>
            <person name="Saygin H."/>
        </authorList>
    </citation>
    <scope>NUCLEOTIDE SEQUENCE [LARGE SCALE GENOMIC DNA]</scope>
    <source>
        <strain evidence="5 6">5K548</strain>
    </source>
</reference>
<evidence type="ECO:0000313" key="6">
    <source>
        <dbReference type="Proteomes" id="UP000294723"/>
    </source>
</evidence>
<dbReference type="InterPro" id="IPR025736">
    <property type="entry name" value="PucR_C-HTH_dom"/>
</dbReference>
<feature type="domain" description="PucR C-terminal helix-turn-helix" evidence="2">
    <location>
        <begin position="382"/>
        <end position="437"/>
    </location>
</feature>
<feature type="domain" description="CdaR GGDEF-like" evidence="4">
    <location>
        <begin position="218"/>
        <end position="329"/>
    </location>
</feature>
<evidence type="ECO:0008006" key="7">
    <source>
        <dbReference type="Google" id="ProtNLM"/>
    </source>
</evidence>
<organism evidence="5 6">
    <name type="scientific">Saccharopolyspora karakumensis</name>
    <dbReference type="NCBI Taxonomy" id="2530386"/>
    <lineage>
        <taxon>Bacteria</taxon>
        <taxon>Bacillati</taxon>
        <taxon>Actinomycetota</taxon>
        <taxon>Actinomycetes</taxon>
        <taxon>Pseudonocardiales</taxon>
        <taxon>Pseudonocardiaceae</taxon>
        <taxon>Saccharopolyspora</taxon>
    </lineage>
</organism>
<dbReference type="Gene3D" id="1.10.10.2840">
    <property type="entry name" value="PucR C-terminal helix-turn-helix domain"/>
    <property type="match status" value="1"/>
</dbReference>
<dbReference type="RefSeq" id="WP_132681974.1">
    <property type="nucleotide sequence ID" value="NZ_SMLA01000008.1"/>
</dbReference>
<dbReference type="Proteomes" id="UP000294723">
    <property type="component" value="Unassembled WGS sequence"/>
</dbReference>
<dbReference type="Pfam" id="PF13556">
    <property type="entry name" value="HTH_30"/>
    <property type="match status" value="1"/>
</dbReference>
<name>A0A4R5BU61_9PSEU</name>
<evidence type="ECO:0000313" key="5">
    <source>
        <dbReference type="EMBL" id="TDD90611.1"/>
    </source>
</evidence>
<dbReference type="InterPro" id="IPR025751">
    <property type="entry name" value="RsbRD_N_dom"/>
</dbReference>
<keyword evidence="6" id="KW-1185">Reference proteome</keyword>
<protein>
    <recommendedName>
        <fullName evidence="7">PucR C-terminal helix-turn-helix domain-containing protein</fullName>
    </recommendedName>
</protein>
<dbReference type="Pfam" id="PF14361">
    <property type="entry name" value="RsbRD_N"/>
    <property type="match status" value="1"/>
</dbReference>
<gene>
    <name evidence="5" type="ORF">E1202_08270</name>
</gene>
<dbReference type="AlphaFoldDB" id="A0A4R5BU61"/>
<dbReference type="Pfam" id="PF17853">
    <property type="entry name" value="GGDEF_2"/>
    <property type="match status" value="1"/>
</dbReference>
<proteinExistence type="inferred from homology"/>
<comment type="similarity">
    <text evidence="1">Belongs to the CdaR family.</text>
</comment>
<feature type="domain" description="RsbT co-antagonist protein RsbRD N-terminal" evidence="3">
    <location>
        <begin position="67"/>
        <end position="203"/>
    </location>
</feature>
<evidence type="ECO:0000259" key="3">
    <source>
        <dbReference type="Pfam" id="PF14361"/>
    </source>
</evidence>
<dbReference type="PANTHER" id="PTHR33744">
    <property type="entry name" value="CARBOHYDRATE DIACID REGULATOR"/>
    <property type="match status" value="1"/>
</dbReference>